<reference evidence="13 14" key="1">
    <citation type="journal article" date="2016" name="PLoS Pathog.">
        <title>Biosynthesis of antibiotic leucinostatins in bio-control fungus Purpureocillium lilacinum and their inhibition on phytophthora revealed by genome mining.</title>
        <authorList>
            <person name="Wang G."/>
            <person name="Liu Z."/>
            <person name="Lin R."/>
            <person name="Li E."/>
            <person name="Mao Z."/>
            <person name="Ling J."/>
            <person name="Yang Y."/>
            <person name="Yin W.B."/>
            <person name="Xie B."/>
        </authorList>
    </citation>
    <scope>NUCLEOTIDE SEQUENCE [LARGE SCALE GENOMIC DNA]</scope>
    <source>
        <strain evidence="13">170</strain>
    </source>
</reference>
<sequence length="512" mass="53139">MHGIIKPLVVSSLLAAPVLAGDVPANIRSLYNSIRSKGSCSNILKGGFYSQEKDSKDFCYCGDRLTSDGIIYLQGTKGNLVNMDIDCDGALGEGDGSCDSSTDTQGQTTFGDTVASYNKGVDDLNAYIHSFVVLGNEGKKKGYVEFDPQSVGVEPLSIVAVVCGDKMFYGVWGDTNGDDGPPLIGEVSQSLGHACYGNAVNGNEAHDENDVLYIAFTGQGAVPGANGAKWNAKSFSEFESSLHAQGDRLVAKIGGGGSTPTKTTSTKTSSTATATSTPGGGNTGPLNPNCAPGGNFDLGYFNLQLPVGGPDIIKSKQLQGCNGYTGATFFTDKSTGEMVLTAPGNPDLTGCATTSGSSHCRTELREVVKSSGANAAWSPKGTNTLTVTMKVVKSDDGTHGTAIGQVFASEASKPLAEMYYSPSGDIVVGVKPDADSNQVVTKLGNVPIGTKFTYVLNYSNNKLSISINGKSTSLSTFSWDSPACYFKAGNYNQGESAASSEVRISALNVVHS</sequence>
<dbReference type="EMBL" id="LSBJ02000005">
    <property type="protein sequence ID" value="OAQ64715.1"/>
    <property type="molecule type" value="Genomic_DNA"/>
</dbReference>
<dbReference type="STRING" id="1380566.A0A179FGJ5"/>
<protein>
    <recommendedName>
        <fullName evidence="10">Endo-chitosanase</fullName>
        <ecNumber evidence="10">3.2.1.132</ecNumber>
    </recommendedName>
</protein>
<comment type="function">
    <text evidence="10">Chitosanase catalyzing the endo-type cleavage of chitosan, the deacylated form of chitin. Chitosanase may be crucial in the degradation of the deacetylated portion of chitin in the fungal cell wall.</text>
</comment>
<evidence type="ECO:0000313" key="14">
    <source>
        <dbReference type="Proteomes" id="UP000078397"/>
    </source>
</evidence>
<evidence type="ECO:0000259" key="12">
    <source>
        <dbReference type="Pfam" id="PF08787"/>
    </source>
</evidence>
<keyword evidence="9 10" id="KW-0624">Polysaccharide degradation</keyword>
<dbReference type="Pfam" id="PF07335">
    <property type="entry name" value="Glyco_hydro_75"/>
    <property type="match status" value="1"/>
</dbReference>
<accession>A0A179FGJ5</accession>
<dbReference type="Pfam" id="PF08787">
    <property type="entry name" value="Alginate_lyase2"/>
    <property type="match status" value="1"/>
</dbReference>
<dbReference type="InterPro" id="IPR013320">
    <property type="entry name" value="ConA-like_dom_sf"/>
</dbReference>
<comment type="similarity">
    <text evidence="3 10">Belongs to the glycosyl hydrolase 75 family.</text>
</comment>
<comment type="subcellular location">
    <subcellularLocation>
        <location evidence="2 10">Secreted</location>
    </subcellularLocation>
</comment>
<dbReference type="PANTHER" id="PTHR42061:SF6">
    <property type="entry name" value="ENDO-CHITOSANASE"/>
    <property type="match status" value="1"/>
</dbReference>
<evidence type="ECO:0000256" key="3">
    <source>
        <dbReference type="ARBA" id="ARBA00007799"/>
    </source>
</evidence>
<dbReference type="Proteomes" id="UP000078397">
    <property type="component" value="Unassembled WGS sequence"/>
</dbReference>
<dbReference type="OrthoDB" id="4756206at2759"/>
<evidence type="ECO:0000256" key="9">
    <source>
        <dbReference type="ARBA" id="ARBA00023326"/>
    </source>
</evidence>
<evidence type="ECO:0000256" key="6">
    <source>
        <dbReference type="ARBA" id="ARBA00022801"/>
    </source>
</evidence>
<feature type="region of interest" description="Disordered" evidence="11">
    <location>
        <begin position="251"/>
        <end position="289"/>
    </location>
</feature>
<dbReference type="EC" id="3.2.1.132" evidence="10"/>
<dbReference type="InterPro" id="IPR009939">
    <property type="entry name" value="Chitosanase_fungal"/>
</dbReference>
<dbReference type="Gene3D" id="2.60.120.200">
    <property type="match status" value="1"/>
</dbReference>
<comment type="catalytic activity">
    <reaction evidence="1 10">
        <text>Endohydrolysis of beta-(1-&gt;4)-linkages between D-glucosamine residues in a partly acetylated chitosan.</text>
        <dbReference type="EC" id="3.2.1.132"/>
    </reaction>
</comment>
<dbReference type="SUPFAM" id="SSF49899">
    <property type="entry name" value="Concanavalin A-like lectins/glucanases"/>
    <property type="match status" value="1"/>
</dbReference>
<dbReference type="GeneID" id="28849059"/>
<evidence type="ECO:0000256" key="4">
    <source>
        <dbReference type="ARBA" id="ARBA00022525"/>
    </source>
</evidence>
<feature type="signal peptide" evidence="10">
    <location>
        <begin position="1"/>
        <end position="20"/>
    </location>
</feature>
<name>A0A179FGJ5_METCM</name>
<gene>
    <name evidence="13" type="ORF">VFPPC_05951</name>
</gene>
<keyword evidence="6 10" id="KW-0378">Hydrolase</keyword>
<evidence type="ECO:0000256" key="7">
    <source>
        <dbReference type="ARBA" id="ARBA00023277"/>
    </source>
</evidence>
<dbReference type="InterPro" id="IPR014895">
    <property type="entry name" value="Alginate_lyase_2"/>
</dbReference>
<comment type="caution">
    <text evidence="13">The sequence shown here is derived from an EMBL/GenBank/DDBJ whole genome shotgun (WGS) entry which is preliminary data.</text>
</comment>
<keyword evidence="5 10" id="KW-0732">Signal</keyword>
<feature type="chain" id="PRO_5007950180" description="Endo-chitosanase" evidence="10">
    <location>
        <begin position="21"/>
        <end position="512"/>
    </location>
</feature>
<dbReference type="GO" id="GO:0016977">
    <property type="term" value="F:chitosanase activity"/>
    <property type="evidence" value="ECO:0007669"/>
    <property type="project" value="UniProtKB-EC"/>
</dbReference>
<keyword evidence="4" id="KW-0964">Secreted</keyword>
<dbReference type="GO" id="GO:0005576">
    <property type="term" value="C:extracellular region"/>
    <property type="evidence" value="ECO:0007669"/>
    <property type="project" value="UniProtKB-SubCell"/>
</dbReference>
<evidence type="ECO:0000256" key="1">
    <source>
        <dbReference type="ARBA" id="ARBA00000405"/>
    </source>
</evidence>
<keyword evidence="8 10" id="KW-0326">Glycosidase</keyword>
<dbReference type="KEGG" id="pchm:VFPPC_05951"/>
<evidence type="ECO:0000313" key="13">
    <source>
        <dbReference type="EMBL" id="OAQ64715.1"/>
    </source>
</evidence>
<organism evidence="13 14">
    <name type="scientific">Pochonia chlamydosporia 170</name>
    <dbReference type="NCBI Taxonomy" id="1380566"/>
    <lineage>
        <taxon>Eukaryota</taxon>
        <taxon>Fungi</taxon>
        <taxon>Dikarya</taxon>
        <taxon>Ascomycota</taxon>
        <taxon>Pezizomycotina</taxon>
        <taxon>Sordariomycetes</taxon>
        <taxon>Hypocreomycetidae</taxon>
        <taxon>Hypocreales</taxon>
        <taxon>Clavicipitaceae</taxon>
        <taxon>Pochonia</taxon>
    </lineage>
</organism>
<evidence type="ECO:0000256" key="2">
    <source>
        <dbReference type="ARBA" id="ARBA00004613"/>
    </source>
</evidence>
<dbReference type="RefSeq" id="XP_018142029.1">
    <property type="nucleotide sequence ID" value="XM_018285065.1"/>
</dbReference>
<dbReference type="PANTHER" id="PTHR42061">
    <property type="entry name" value="ENDO-CHITOSANASE"/>
    <property type="match status" value="1"/>
</dbReference>
<dbReference type="GO" id="GO:0000272">
    <property type="term" value="P:polysaccharide catabolic process"/>
    <property type="evidence" value="ECO:0007669"/>
    <property type="project" value="UniProtKB-KW"/>
</dbReference>
<evidence type="ECO:0000256" key="5">
    <source>
        <dbReference type="ARBA" id="ARBA00022729"/>
    </source>
</evidence>
<evidence type="ECO:0000256" key="8">
    <source>
        <dbReference type="ARBA" id="ARBA00023295"/>
    </source>
</evidence>
<evidence type="ECO:0000256" key="11">
    <source>
        <dbReference type="SAM" id="MobiDB-lite"/>
    </source>
</evidence>
<dbReference type="AlphaFoldDB" id="A0A179FGJ5"/>
<proteinExistence type="inferred from homology"/>
<feature type="domain" description="Alginate lyase 2" evidence="12">
    <location>
        <begin position="296"/>
        <end position="511"/>
    </location>
</feature>
<keyword evidence="7" id="KW-0119">Carbohydrate metabolism</keyword>
<feature type="compositionally biased region" description="Low complexity" evidence="11">
    <location>
        <begin position="259"/>
        <end position="277"/>
    </location>
</feature>
<evidence type="ECO:0000256" key="10">
    <source>
        <dbReference type="RuleBase" id="RU361208"/>
    </source>
</evidence>
<keyword evidence="14" id="KW-1185">Reference proteome</keyword>